<dbReference type="PANTHER" id="PTHR35936">
    <property type="entry name" value="MEMBRANE-BOUND LYTIC MUREIN TRANSGLYCOSYLASE F"/>
    <property type="match status" value="1"/>
</dbReference>
<evidence type="ECO:0000259" key="6">
    <source>
        <dbReference type="SMART" id="SM00079"/>
    </source>
</evidence>
<gene>
    <name evidence="7" type="ORF">EIC27_00735</name>
</gene>
<evidence type="ECO:0000256" key="4">
    <source>
        <dbReference type="RuleBase" id="RU003744"/>
    </source>
</evidence>
<dbReference type="GO" id="GO:0030313">
    <property type="term" value="C:cell envelope"/>
    <property type="evidence" value="ECO:0007669"/>
    <property type="project" value="UniProtKB-SubCell"/>
</dbReference>
<dbReference type="CDD" id="cd13530">
    <property type="entry name" value="PBP2_peptides_like"/>
    <property type="match status" value="1"/>
</dbReference>
<keyword evidence="8" id="KW-1185">Reference proteome</keyword>
<reference evidence="8" key="1">
    <citation type="submission" date="2018-11" db="EMBL/GenBank/DDBJ databases">
        <title>Phylogenetic, genomic, and biogeographic characterization of a novel and ubiquitous marine invertebrate-associated Rickettsiales parasite, Candidatus Marinoinvertebrata rohwerii, gen. nov., sp. nov.</title>
        <authorList>
            <person name="Klinges J.G."/>
            <person name="Rosales S.M."/>
            <person name="Mcminds R."/>
            <person name="Shaver E.C."/>
            <person name="Shantz A."/>
            <person name="Peters E.C."/>
            <person name="Burkepile D.E."/>
            <person name="Silliman B.R."/>
            <person name="Vega Thurber R.L."/>
        </authorList>
    </citation>
    <scope>NUCLEOTIDE SEQUENCE [LARGE SCALE GENOMIC DNA]</scope>
    <source>
        <strain evidence="8">a_cerv_44</strain>
    </source>
</reference>
<dbReference type="AlphaFoldDB" id="A0A3R9ZRS9"/>
<name>A0A3R9ZRS9_9RICK</name>
<accession>A0A3R9ZRS9</accession>
<comment type="caution">
    <text evidence="7">The sequence shown here is derived from an EMBL/GenBank/DDBJ whole genome shotgun (WGS) entry which is preliminary data.</text>
</comment>
<dbReference type="InterPro" id="IPR018313">
    <property type="entry name" value="SBP_3_CS"/>
</dbReference>
<dbReference type="EMBL" id="RXFM01000006">
    <property type="protein sequence ID" value="RST71551.1"/>
    <property type="molecule type" value="Genomic_DNA"/>
</dbReference>
<evidence type="ECO:0000313" key="7">
    <source>
        <dbReference type="EMBL" id="RST71551.1"/>
    </source>
</evidence>
<dbReference type="SUPFAM" id="SSF53850">
    <property type="entry name" value="Periplasmic binding protein-like II"/>
    <property type="match status" value="1"/>
</dbReference>
<feature type="domain" description="Solute-binding protein family 3/N-terminal" evidence="5">
    <location>
        <begin position="38"/>
        <end position="264"/>
    </location>
</feature>
<evidence type="ECO:0000259" key="5">
    <source>
        <dbReference type="SMART" id="SM00062"/>
    </source>
</evidence>
<dbReference type="PROSITE" id="PS01039">
    <property type="entry name" value="SBP_BACTERIAL_3"/>
    <property type="match status" value="1"/>
</dbReference>
<dbReference type="SMART" id="SM00079">
    <property type="entry name" value="PBPe"/>
    <property type="match status" value="1"/>
</dbReference>
<evidence type="ECO:0000256" key="2">
    <source>
        <dbReference type="ARBA" id="ARBA00010333"/>
    </source>
</evidence>
<dbReference type="GO" id="GO:0015276">
    <property type="term" value="F:ligand-gated monoatomic ion channel activity"/>
    <property type="evidence" value="ECO:0007669"/>
    <property type="project" value="InterPro"/>
</dbReference>
<evidence type="ECO:0000256" key="1">
    <source>
        <dbReference type="ARBA" id="ARBA00004196"/>
    </source>
</evidence>
<dbReference type="OrthoDB" id="6192933at2"/>
<feature type="domain" description="Ionotropic glutamate receptor C-terminal" evidence="6">
    <location>
        <begin position="38"/>
        <end position="264"/>
    </location>
</feature>
<comment type="similarity">
    <text evidence="2 4">Belongs to the bacterial solute-binding protein 3 family.</text>
</comment>
<dbReference type="PANTHER" id="PTHR35936:SF17">
    <property type="entry name" value="ARGININE-BINDING EXTRACELLULAR PROTEIN ARTP"/>
    <property type="match status" value="1"/>
</dbReference>
<sequence length="264" mass="29360">MSNSFKTTLFSVLAVIIVLALFFLFKANDDDISINNNNLVVGVSPDYPPFEFTKDGKIVGFDIDLINEIAKTMHKEVKIREMEFSSLIPSLNSGEVDLIISSISRNSDRSENIDFSEPYYASAFAIIAKNDQDFSSLEDLPNDAKVGVQTGSTMENFVNNYNDSVDKSLKIISLGSNFILIEKLKLGEIDALIVEDAQASSFVKNIVGLKSNAIEDNVYIDEEESSYVIGLKKGSSLTEKVNQAIENLNNNVQIDLLLKKWHLR</sequence>
<dbReference type="RefSeq" id="WP_126044252.1">
    <property type="nucleotide sequence ID" value="NZ_RXFM01000006.1"/>
</dbReference>
<evidence type="ECO:0000313" key="8">
    <source>
        <dbReference type="Proteomes" id="UP000279470"/>
    </source>
</evidence>
<protein>
    <submittedName>
        <fullName evidence="7">Amino acid ABC transporter substrate-binding protein</fullName>
    </submittedName>
</protein>
<keyword evidence="3" id="KW-0732">Signal</keyword>
<dbReference type="GO" id="GO:0016020">
    <property type="term" value="C:membrane"/>
    <property type="evidence" value="ECO:0007669"/>
    <property type="project" value="InterPro"/>
</dbReference>
<comment type="subcellular location">
    <subcellularLocation>
        <location evidence="1">Cell envelope</location>
    </subcellularLocation>
</comment>
<dbReference type="SMART" id="SM00062">
    <property type="entry name" value="PBPb"/>
    <property type="match status" value="1"/>
</dbReference>
<dbReference type="InterPro" id="IPR001638">
    <property type="entry name" value="Solute-binding_3/MltF_N"/>
</dbReference>
<evidence type="ECO:0000256" key="3">
    <source>
        <dbReference type="ARBA" id="ARBA00022729"/>
    </source>
</evidence>
<dbReference type="InterPro" id="IPR001320">
    <property type="entry name" value="Iontro_rcpt_C"/>
</dbReference>
<dbReference type="Gene3D" id="3.40.190.10">
    <property type="entry name" value="Periplasmic binding protein-like II"/>
    <property type="match status" value="2"/>
</dbReference>
<dbReference type="Pfam" id="PF00497">
    <property type="entry name" value="SBP_bac_3"/>
    <property type="match status" value="1"/>
</dbReference>
<organism evidence="7 8">
    <name type="scientific">Candidatus Aquarickettsia rohweri</name>
    <dbReference type="NCBI Taxonomy" id="2602574"/>
    <lineage>
        <taxon>Bacteria</taxon>
        <taxon>Pseudomonadati</taxon>
        <taxon>Pseudomonadota</taxon>
        <taxon>Alphaproteobacteria</taxon>
        <taxon>Rickettsiales</taxon>
        <taxon>Candidatus Midichloriaceae</taxon>
        <taxon>Candidatus Aquarickettsia</taxon>
    </lineage>
</organism>
<proteinExistence type="inferred from homology"/>
<dbReference type="Proteomes" id="UP000279470">
    <property type="component" value="Unassembled WGS sequence"/>
</dbReference>